<dbReference type="RefSeq" id="WP_015281968.1">
    <property type="nucleotide sequence ID" value="NC_019940.1"/>
</dbReference>
<protein>
    <submittedName>
        <fullName evidence="5">Fructose-2,6-bisphosphatase</fullName>
    </submittedName>
</protein>
<dbReference type="InterPro" id="IPR050275">
    <property type="entry name" value="PGM_Phosphatase"/>
</dbReference>
<feature type="binding site" evidence="4">
    <location>
        <begin position="113"/>
        <end position="114"/>
    </location>
    <ligand>
        <name>substrate</name>
    </ligand>
</feature>
<accession>L0H2G0</accession>
<keyword evidence="2" id="KW-0413">Isomerase</keyword>
<dbReference type="HOGENOM" id="CLU_033323_8_4_6"/>
<keyword evidence="6" id="KW-1185">Reference proteome</keyword>
<dbReference type="InterPro" id="IPR001345">
    <property type="entry name" value="PG/BPGM_mutase_AS"/>
</dbReference>
<dbReference type="SMART" id="SM00855">
    <property type="entry name" value="PGAM"/>
    <property type="match status" value="1"/>
</dbReference>
<dbReference type="InterPro" id="IPR029033">
    <property type="entry name" value="His_PPase_superfam"/>
</dbReference>
<dbReference type="EMBL" id="CP003051">
    <property type="protein sequence ID" value="AGA91840.1"/>
    <property type="molecule type" value="Genomic_DNA"/>
</dbReference>
<evidence type="ECO:0000256" key="4">
    <source>
        <dbReference type="PIRSR" id="PIRSR613078-2"/>
    </source>
</evidence>
<reference evidence="5 6" key="1">
    <citation type="submission" date="2011-09" db="EMBL/GenBank/DDBJ databases">
        <title>Complete sequence of chromosome of Thioflavicoccus mobilis 8321.</title>
        <authorList>
            <consortium name="US DOE Joint Genome Institute"/>
            <person name="Lucas S."/>
            <person name="Han J."/>
            <person name="Lapidus A."/>
            <person name="Cheng J.-F."/>
            <person name="Goodwin L."/>
            <person name="Pitluck S."/>
            <person name="Peters L."/>
            <person name="Ovchinnikova G."/>
            <person name="Lu M."/>
            <person name="Detter J.C."/>
            <person name="Han C."/>
            <person name="Tapia R."/>
            <person name="Land M."/>
            <person name="Hauser L."/>
            <person name="Kyrpides N."/>
            <person name="Ivanova N."/>
            <person name="Pagani I."/>
            <person name="Vogl K."/>
            <person name="Liu Z."/>
            <person name="Imhoff J."/>
            <person name="Thiel V."/>
            <person name="Frigaard N.-U."/>
            <person name="Bryant D."/>
            <person name="Woyke T."/>
        </authorList>
    </citation>
    <scope>NUCLEOTIDE SEQUENCE [LARGE SCALE GENOMIC DNA]</scope>
    <source>
        <strain evidence="5 6">8321</strain>
    </source>
</reference>
<evidence type="ECO:0000256" key="3">
    <source>
        <dbReference type="PIRSR" id="PIRSR613078-1"/>
    </source>
</evidence>
<feature type="binding site" evidence="4">
    <location>
        <position position="97"/>
    </location>
    <ligand>
        <name>substrate</name>
    </ligand>
</feature>
<dbReference type="SUPFAM" id="SSF53254">
    <property type="entry name" value="Phosphoglycerate mutase-like"/>
    <property type="match status" value="1"/>
</dbReference>
<proteinExistence type="predicted"/>
<dbReference type="CDD" id="cd07067">
    <property type="entry name" value="HP_PGM_like"/>
    <property type="match status" value="1"/>
</dbReference>
<evidence type="ECO:0000256" key="2">
    <source>
        <dbReference type="ARBA" id="ARBA00023235"/>
    </source>
</evidence>
<evidence type="ECO:0000313" key="6">
    <source>
        <dbReference type="Proteomes" id="UP000010816"/>
    </source>
</evidence>
<dbReference type="PANTHER" id="PTHR48100:SF1">
    <property type="entry name" value="HISTIDINE PHOSPHATASE FAMILY PROTEIN-RELATED"/>
    <property type="match status" value="1"/>
</dbReference>
<feature type="binding site" evidence="4">
    <location>
        <begin position="11"/>
        <end position="18"/>
    </location>
    <ligand>
        <name>substrate</name>
    </ligand>
</feature>
<dbReference type="AlphaFoldDB" id="L0H2G0"/>
<dbReference type="STRING" id="765912.Thimo_3160"/>
<feature type="active site" description="Proton donor/acceptor" evidence="3">
    <location>
        <position position="86"/>
    </location>
</feature>
<evidence type="ECO:0000256" key="1">
    <source>
        <dbReference type="ARBA" id="ARBA00023152"/>
    </source>
</evidence>
<dbReference type="Pfam" id="PF00300">
    <property type="entry name" value="His_Phos_1"/>
    <property type="match status" value="1"/>
</dbReference>
<dbReference type="Proteomes" id="UP000010816">
    <property type="component" value="Chromosome"/>
</dbReference>
<dbReference type="KEGG" id="tmb:Thimo_3160"/>
<dbReference type="eggNOG" id="COG0406">
    <property type="taxonomic scope" value="Bacteria"/>
</dbReference>
<gene>
    <name evidence="5" type="ORF">Thimo_3160</name>
</gene>
<evidence type="ECO:0000313" key="5">
    <source>
        <dbReference type="EMBL" id="AGA91840.1"/>
    </source>
</evidence>
<dbReference type="OrthoDB" id="9781415at2"/>
<sequence length="208" mass="22690">MTIATRLCVIRHGETDWNATGILQGWTDVPLNDKGCAQARALVDELACAGFAEVCTSPLRRCLETARIIADAWGLEGPLVYEGLKERHFGTYQGMAKAELAILHPDLYEEIVRRNPASHFDAGESMDQFADRILGALHEIARHGAGRSTLVITHGWAIDVITRAARGLPRTALLGTKPKNGEGLWLTPGTARPLVETSPPVFSRSLAW</sequence>
<feature type="active site" description="Tele-phosphohistidine intermediate" evidence="3">
    <location>
        <position position="12"/>
    </location>
</feature>
<dbReference type="Gene3D" id="3.40.50.1240">
    <property type="entry name" value="Phosphoglycerate mutase-like"/>
    <property type="match status" value="1"/>
</dbReference>
<dbReference type="GO" id="GO:0005737">
    <property type="term" value="C:cytoplasm"/>
    <property type="evidence" value="ECO:0007669"/>
    <property type="project" value="TreeGrafter"/>
</dbReference>
<dbReference type="PANTHER" id="PTHR48100">
    <property type="entry name" value="BROAD-SPECIFICITY PHOSPHATASE YOR283W-RELATED"/>
    <property type="match status" value="1"/>
</dbReference>
<organism evidence="5 6">
    <name type="scientific">Thioflavicoccus mobilis 8321</name>
    <dbReference type="NCBI Taxonomy" id="765912"/>
    <lineage>
        <taxon>Bacteria</taxon>
        <taxon>Pseudomonadati</taxon>
        <taxon>Pseudomonadota</taxon>
        <taxon>Gammaproteobacteria</taxon>
        <taxon>Chromatiales</taxon>
        <taxon>Chromatiaceae</taxon>
        <taxon>Thioflavicoccus</taxon>
    </lineage>
</organism>
<dbReference type="InterPro" id="IPR013078">
    <property type="entry name" value="His_Pase_superF_clade-1"/>
</dbReference>
<dbReference type="GO" id="GO:0016791">
    <property type="term" value="F:phosphatase activity"/>
    <property type="evidence" value="ECO:0007669"/>
    <property type="project" value="TreeGrafter"/>
</dbReference>
<keyword evidence="1" id="KW-0324">Glycolysis</keyword>
<name>L0H2G0_9GAMM</name>
<dbReference type="PROSITE" id="PS00175">
    <property type="entry name" value="PG_MUTASE"/>
    <property type="match status" value="1"/>
</dbReference>
<feature type="binding site" evidence="4">
    <location>
        <position position="61"/>
    </location>
    <ligand>
        <name>substrate</name>
    </ligand>
</feature>